<keyword evidence="5" id="KW-1185">Reference proteome</keyword>
<dbReference type="RefSeq" id="WP_093796444.1">
    <property type="nucleotide sequence ID" value="NZ_CP155571.1"/>
</dbReference>
<evidence type="ECO:0000256" key="1">
    <source>
        <dbReference type="ARBA" id="ARBA00023125"/>
    </source>
</evidence>
<dbReference type="SUPFAM" id="SSF46689">
    <property type="entry name" value="Homeodomain-like"/>
    <property type="match status" value="1"/>
</dbReference>
<keyword evidence="1 2" id="KW-0238">DNA-binding</keyword>
<dbReference type="PROSITE" id="PS50977">
    <property type="entry name" value="HTH_TETR_2"/>
    <property type="match status" value="1"/>
</dbReference>
<evidence type="ECO:0000259" key="3">
    <source>
        <dbReference type="PROSITE" id="PS50977"/>
    </source>
</evidence>
<dbReference type="InterPro" id="IPR001647">
    <property type="entry name" value="HTH_TetR"/>
</dbReference>
<evidence type="ECO:0000313" key="5">
    <source>
        <dbReference type="Proteomes" id="UP000216052"/>
    </source>
</evidence>
<dbReference type="InterPro" id="IPR039532">
    <property type="entry name" value="TetR_C_Firmicutes"/>
</dbReference>
<dbReference type="Pfam" id="PF00440">
    <property type="entry name" value="TetR_N"/>
    <property type="match status" value="1"/>
</dbReference>
<evidence type="ECO:0000256" key="2">
    <source>
        <dbReference type="PROSITE-ProRule" id="PRU00335"/>
    </source>
</evidence>
<dbReference type="PANTHER" id="PTHR43479">
    <property type="entry name" value="ACREF/ENVCD OPERON REPRESSOR-RELATED"/>
    <property type="match status" value="1"/>
</dbReference>
<dbReference type="PANTHER" id="PTHR43479:SF7">
    <property type="entry name" value="TETR-FAMILY TRANSCRIPTIONAL REGULATOR"/>
    <property type="match status" value="1"/>
</dbReference>
<dbReference type="Pfam" id="PF14278">
    <property type="entry name" value="TetR_C_8"/>
    <property type="match status" value="1"/>
</dbReference>
<evidence type="ECO:0000313" key="4">
    <source>
        <dbReference type="EMBL" id="XFO75519.1"/>
    </source>
</evidence>
<accession>A0ABZ3JAP9</accession>
<dbReference type="Proteomes" id="UP000216052">
    <property type="component" value="Chromosome"/>
</dbReference>
<dbReference type="InterPro" id="IPR050624">
    <property type="entry name" value="HTH-type_Tx_Regulator"/>
</dbReference>
<sequence length="187" mass="22385">MNFSERTKYTLANSIKELMENVPLDKITVREIVENCGTTRQTFYRNFKDKYDLVNWYFDKIIQKTIKQMGLSLSLEEGLIKKFEFMQEDKYFFMSAFTSSDLNNLFHYDYCCIYEFYKEVAMSKRPLTEEIGLLLEFYCRSSMDMTADWVRKGMRISPATMARILVDAMPLRLHEYLSDLSRYRHTT</sequence>
<dbReference type="EMBL" id="CP155571">
    <property type="protein sequence ID" value="XFO75519.1"/>
    <property type="molecule type" value="Genomic_DNA"/>
</dbReference>
<feature type="DNA-binding region" description="H-T-H motif" evidence="2">
    <location>
        <begin position="28"/>
        <end position="47"/>
    </location>
</feature>
<organism evidence="4 5">
    <name type="scientific">Sporomusa acidovorans (strain ATCC 49682 / DSM 3132 / Mol)</name>
    <dbReference type="NCBI Taxonomy" id="1123286"/>
    <lineage>
        <taxon>Bacteria</taxon>
        <taxon>Bacillati</taxon>
        <taxon>Bacillota</taxon>
        <taxon>Negativicutes</taxon>
        <taxon>Selenomonadales</taxon>
        <taxon>Sporomusaceae</taxon>
        <taxon>Sporomusa</taxon>
    </lineage>
</organism>
<protein>
    <recommendedName>
        <fullName evidence="3">HTH tetR-type domain-containing protein</fullName>
    </recommendedName>
</protein>
<name>A0ABZ3JAP9_SPOA4</name>
<gene>
    <name evidence="4" type="ORF">SPACI_056400</name>
</gene>
<dbReference type="InterPro" id="IPR009057">
    <property type="entry name" value="Homeodomain-like_sf"/>
</dbReference>
<reference evidence="4" key="1">
    <citation type="submission" date="2024-05" db="EMBL/GenBank/DDBJ databases">
        <title>Isolation and characterization of Sporomusa carbonis sp. nov., a carboxydotrophic hydrogenogen in the genus of Sporomusa isolated from a charcoal burning pile.</title>
        <authorList>
            <person name="Boeer T."/>
            <person name="Rosenbaum F."/>
            <person name="Eysell L."/>
            <person name="Mueller V."/>
            <person name="Daniel R."/>
            <person name="Poehlein A."/>
        </authorList>
    </citation>
    <scope>NUCLEOTIDE SEQUENCE [LARGE SCALE GENOMIC DNA]</scope>
    <source>
        <strain evidence="4">DSM 3132</strain>
    </source>
</reference>
<proteinExistence type="predicted"/>
<feature type="domain" description="HTH tetR-type" evidence="3">
    <location>
        <begin position="5"/>
        <end position="65"/>
    </location>
</feature>
<dbReference type="Gene3D" id="1.10.357.10">
    <property type="entry name" value="Tetracycline Repressor, domain 2"/>
    <property type="match status" value="1"/>
</dbReference>